<dbReference type="InterPro" id="IPR036491">
    <property type="entry name" value="YugN-like_sf"/>
</dbReference>
<reference evidence="1 2" key="1">
    <citation type="submission" date="2012-09" db="EMBL/GenBank/DDBJ databases">
        <title>Genome Sequence of Bacillus sp. DW5-4.</title>
        <authorList>
            <person name="Lai Q."/>
            <person name="Liu Y."/>
            <person name="Shao Z."/>
        </authorList>
    </citation>
    <scope>NUCLEOTIDE SEQUENCE [LARGE SCALE GENOMIC DNA]</scope>
    <source>
        <strain evidence="1 2">DW5-4</strain>
    </source>
</reference>
<dbReference type="InterPro" id="IPR014967">
    <property type="entry name" value="Uncharacterised_YugN-like"/>
</dbReference>
<dbReference type="Proteomes" id="UP000028091">
    <property type="component" value="Unassembled WGS sequence"/>
</dbReference>
<sequence>MIHVPSRLTDESFSLYHLEETMKPLGYVINGNWDYDHGYFDYKIDNRDGYTFLRVPFTAEKGQLDQPGVVVKMGHPFLLKHVYQDKLDDHAMVGNAGASFNQFQEPKEKDGDVSKAYTEVGFSLVKELEDALL</sequence>
<dbReference type="AlphaFoldDB" id="A0A081LGE1"/>
<comment type="caution">
    <text evidence="1">The sequence shown here is derived from an EMBL/GenBank/DDBJ whole genome shotgun (WGS) entry which is preliminary data.</text>
</comment>
<dbReference type="OrthoDB" id="2988890at2"/>
<dbReference type="Gene3D" id="3.30.310.100">
    <property type="entry name" value="YugN-like"/>
    <property type="match status" value="1"/>
</dbReference>
<keyword evidence="2" id="KW-1185">Reference proteome</keyword>
<gene>
    <name evidence="1" type="ORF">BA70_01620</name>
</gene>
<dbReference type="SUPFAM" id="SSF160755">
    <property type="entry name" value="YugN-like"/>
    <property type="match status" value="1"/>
</dbReference>
<evidence type="ECO:0000313" key="2">
    <source>
        <dbReference type="Proteomes" id="UP000028091"/>
    </source>
</evidence>
<accession>A0A081LGE1</accession>
<evidence type="ECO:0008006" key="3">
    <source>
        <dbReference type="Google" id="ProtNLM"/>
    </source>
</evidence>
<proteinExistence type="predicted"/>
<name>A0A081LGE1_9BACI</name>
<organism evidence="1 2">
    <name type="scientific">Bacillus zhangzhouensis</name>
    <dbReference type="NCBI Taxonomy" id="1178540"/>
    <lineage>
        <taxon>Bacteria</taxon>
        <taxon>Bacillati</taxon>
        <taxon>Bacillota</taxon>
        <taxon>Bacilli</taxon>
        <taxon>Bacillales</taxon>
        <taxon>Bacillaceae</taxon>
        <taxon>Bacillus</taxon>
    </lineage>
</organism>
<dbReference type="eggNOG" id="ENOG50331JZ">
    <property type="taxonomic scope" value="Bacteria"/>
</dbReference>
<evidence type="ECO:0000313" key="1">
    <source>
        <dbReference type="EMBL" id="KEP28317.1"/>
    </source>
</evidence>
<dbReference type="RefSeq" id="WP_034317245.1">
    <property type="nucleotide sequence ID" value="NZ_JBCMYH010000018.1"/>
</dbReference>
<protein>
    <recommendedName>
        <fullName evidence="3">YugN-like family protein</fullName>
    </recommendedName>
</protein>
<dbReference type="EMBL" id="JOTP01000001">
    <property type="protein sequence ID" value="KEP28317.1"/>
    <property type="molecule type" value="Genomic_DNA"/>
</dbReference>
<dbReference type="Pfam" id="PF08868">
    <property type="entry name" value="YugN"/>
    <property type="match status" value="1"/>
</dbReference>